<organism evidence="1">
    <name type="scientific">marine sediment metagenome</name>
    <dbReference type="NCBI Taxonomy" id="412755"/>
    <lineage>
        <taxon>unclassified sequences</taxon>
        <taxon>metagenomes</taxon>
        <taxon>ecological metagenomes</taxon>
    </lineage>
</organism>
<name>A0A0F9NMA3_9ZZZZ</name>
<reference evidence="1" key="1">
    <citation type="journal article" date="2015" name="Nature">
        <title>Complex archaea that bridge the gap between prokaryotes and eukaryotes.</title>
        <authorList>
            <person name="Spang A."/>
            <person name="Saw J.H."/>
            <person name="Jorgensen S.L."/>
            <person name="Zaremba-Niedzwiedzka K."/>
            <person name="Martijn J."/>
            <person name="Lind A.E."/>
            <person name="van Eijk R."/>
            <person name="Schleper C."/>
            <person name="Guy L."/>
            <person name="Ettema T.J."/>
        </authorList>
    </citation>
    <scope>NUCLEOTIDE SEQUENCE</scope>
</reference>
<accession>A0A0F9NMA3</accession>
<dbReference type="AlphaFoldDB" id="A0A0F9NMA3"/>
<sequence>YLLLQDADDLLLTEPASSHRLSPRLDNRLTSKCGQFRGAGQLDHHQDAARDGFG</sequence>
<gene>
    <name evidence="1" type="ORF">LCGC14_0933630</name>
</gene>
<feature type="non-terminal residue" evidence="1">
    <location>
        <position position="1"/>
    </location>
</feature>
<dbReference type="EMBL" id="LAZR01003223">
    <property type="protein sequence ID" value="KKN20635.1"/>
    <property type="molecule type" value="Genomic_DNA"/>
</dbReference>
<proteinExistence type="predicted"/>
<evidence type="ECO:0000313" key="1">
    <source>
        <dbReference type="EMBL" id="KKN20635.1"/>
    </source>
</evidence>
<protein>
    <submittedName>
        <fullName evidence="1">Uncharacterized protein</fullName>
    </submittedName>
</protein>
<comment type="caution">
    <text evidence="1">The sequence shown here is derived from an EMBL/GenBank/DDBJ whole genome shotgun (WGS) entry which is preliminary data.</text>
</comment>